<keyword evidence="3" id="KW-1185">Reference proteome</keyword>
<accession>A0A0D2SAG0</accession>
<keyword evidence="1" id="KW-0812">Transmembrane</keyword>
<dbReference type="Proteomes" id="UP000032304">
    <property type="component" value="Chromosome 5"/>
</dbReference>
<evidence type="ECO:0000313" key="3">
    <source>
        <dbReference type="Proteomes" id="UP000032304"/>
    </source>
</evidence>
<dbReference type="EMBL" id="CM001744">
    <property type="protein sequence ID" value="KJB28215.1"/>
    <property type="molecule type" value="Genomic_DNA"/>
</dbReference>
<sequence length="69" mass="7964">MFIYFHFAILTPGKKSLLSFFLLFSTFLLPLITLLLILEFFWLSPALLTFHYGRFIIGGDFVTDTPSVN</sequence>
<protein>
    <submittedName>
        <fullName evidence="2">Uncharacterized protein</fullName>
    </submittedName>
</protein>
<dbReference type="AlphaFoldDB" id="A0A0D2SAG0"/>
<keyword evidence="1" id="KW-0472">Membrane</keyword>
<evidence type="ECO:0000256" key="1">
    <source>
        <dbReference type="SAM" id="Phobius"/>
    </source>
</evidence>
<reference evidence="2 3" key="1">
    <citation type="journal article" date="2012" name="Nature">
        <title>Repeated polyploidization of Gossypium genomes and the evolution of spinnable cotton fibres.</title>
        <authorList>
            <person name="Paterson A.H."/>
            <person name="Wendel J.F."/>
            <person name="Gundlach H."/>
            <person name="Guo H."/>
            <person name="Jenkins J."/>
            <person name="Jin D."/>
            <person name="Llewellyn D."/>
            <person name="Showmaker K.C."/>
            <person name="Shu S."/>
            <person name="Udall J."/>
            <person name="Yoo M.J."/>
            <person name="Byers R."/>
            <person name="Chen W."/>
            <person name="Doron-Faigenboim A."/>
            <person name="Duke M.V."/>
            <person name="Gong L."/>
            <person name="Grimwood J."/>
            <person name="Grover C."/>
            <person name="Grupp K."/>
            <person name="Hu G."/>
            <person name="Lee T.H."/>
            <person name="Li J."/>
            <person name="Lin L."/>
            <person name="Liu T."/>
            <person name="Marler B.S."/>
            <person name="Page J.T."/>
            <person name="Roberts A.W."/>
            <person name="Romanel E."/>
            <person name="Sanders W.S."/>
            <person name="Szadkowski E."/>
            <person name="Tan X."/>
            <person name="Tang H."/>
            <person name="Xu C."/>
            <person name="Wang J."/>
            <person name="Wang Z."/>
            <person name="Zhang D."/>
            <person name="Zhang L."/>
            <person name="Ashrafi H."/>
            <person name="Bedon F."/>
            <person name="Bowers J.E."/>
            <person name="Brubaker C.L."/>
            <person name="Chee P.W."/>
            <person name="Das S."/>
            <person name="Gingle A.R."/>
            <person name="Haigler C.H."/>
            <person name="Harker D."/>
            <person name="Hoffmann L.V."/>
            <person name="Hovav R."/>
            <person name="Jones D.C."/>
            <person name="Lemke C."/>
            <person name="Mansoor S."/>
            <person name="ur Rahman M."/>
            <person name="Rainville L.N."/>
            <person name="Rambani A."/>
            <person name="Reddy U.K."/>
            <person name="Rong J.K."/>
            <person name="Saranga Y."/>
            <person name="Scheffler B.E."/>
            <person name="Scheffler J.A."/>
            <person name="Stelly D.M."/>
            <person name="Triplett B.A."/>
            <person name="Van Deynze A."/>
            <person name="Vaslin M.F."/>
            <person name="Waghmare V.N."/>
            <person name="Walford S.A."/>
            <person name="Wright R.J."/>
            <person name="Zaki E.A."/>
            <person name="Zhang T."/>
            <person name="Dennis E.S."/>
            <person name="Mayer K.F."/>
            <person name="Peterson D.G."/>
            <person name="Rokhsar D.S."/>
            <person name="Wang X."/>
            <person name="Schmutz J."/>
        </authorList>
    </citation>
    <scope>NUCLEOTIDE SEQUENCE [LARGE SCALE GENOMIC DNA]</scope>
</reference>
<evidence type="ECO:0000313" key="2">
    <source>
        <dbReference type="EMBL" id="KJB28215.1"/>
    </source>
</evidence>
<organism evidence="2 3">
    <name type="scientific">Gossypium raimondii</name>
    <name type="common">Peruvian cotton</name>
    <name type="synonym">Gossypium klotzschianum subsp. raimondii</name>
    <dbReference type="NCBI Taxonomy" id="29730"/>
    <lineage>
        <taxon>Eukaryota</taxon>
        <taxon>Viridiplantae</taxon>
        <taxon>Streptophyta</taxon>
        <taxon>Embryophyta</taxon>
        <taxon>Tracheophyta</taxon>
        <taxon>Spermatophyta</taxon>
        <taxon>Magnoliopsida</taxon>
        <taxon>eudicotyledons</taxon>
        <taxon>Gunneridae</taxon>
        <taxon>Pentapetalae</taxon>
        <taxon>rosids</taxon>
        <taxon>malvids</taxon>
        <taxon>Malvales</taxon>
        <taxon>Malvaceae</taxon>
        <taxon>Malvoideae</taxon>
        <taxon>Gossypium</taxon>
    </lineage>
</organism>
<proteinExistence type="predicted"/>
<name>A0A0D2SAG0_GOSRA</name>
<gene>
    <name evidence="2" type="ORF">B456_005G034700</name>
</gene>
<feature type="transmembrane region" description="Helical" evidence="1">
    <location>
        <begin position="20"/>
        <end position="43"/>
    </location>
</feature>
<keyword evidence="1" id="KW-1133">Transmembrane helix</keyword>
<dbReference type="Gramene" id="KJB28215">
    <property type="protein sequence ID" value="KJB28215"/>
    <property type="gene ID" value="B456_005G034700"/>
</dbReference>